<dbReference type="Proteomes" id="UP000783686">
    <property type="component" value="Unassembled WGS sequence"/>
</dbReference>
<evidence type="ECO:0000313" key="10">
    <source>
        <dbReference type="EMBL" id="CAD5207669.1"/>
    </source>
</evidence>
<organism evidence="10 11">
    <name type="scientific">Bursaphelenchus okinawaensis</name>
    <dbReference type="NCBI Taxonomy" id="465554"/>
    <lineage>
        <taxon>Eukaryota</taxon>
        <taxon>Metazoa</taxon>
        <taxon>Ecdysozoa</taxon>
        <taxon>Nematoda</taxon>
        <taxon>Chromadorea</taxon>
        <taxon>Rhabditida</taxon>
        <taxon>Tylenchina</taxon>
        <taxon>Tylenchomorpha</taxon>
        <taxon>Aphelenchoidea</taxon>
        <taxon>Aphelenchoididae</taxon>
        <taxon>Bursaphelenchus</taxon>
    </lineage>
</organism>
<dbReference type="FunFam" id="2.10.110.10:FF:000054">
    <property type="entry name" value="Cysteine-rich protein 1"/>
    <property type="match status" value="1"/>
</dbReference>
<sequence length="90" mass="10055">MPNCPGCEKPVYWAERVFSLGKDWHRPCLKCQNPPCQKTLSPGSHAEHESKPYCNRCYGALYGPRGYGRGGVESHVFLDGTTGRVELVED</sequence>
<reference evidence="10" key="1">
    <citation type="submission" date="2020-09" db="EMBL/GenBank/DDBJ databases">
        <authorList>
            <person name="Kikuchi T."/>
        </authorList>
    </citation>
    <scope>NUCLEOTIDE SEQUENCE</scope>
    <source>
        <strain evidence="10">SH1</strain>
    </source>
</reference>
<keyword evidence="5 8" id="KW-0440">LIM domain</keyword>
<evidence type="ECO:0000256" key="6">
    <source>
        <dbReference type="ARBA" id="ARBA00055254"/>
    </source>
</evidence>
<keyword evidence="1" id="KW-0488">Methylation</keyword>
<evidence type="ECO:0000313" key="11">
    <source>
        <dbReference type="Proteomes" id="UP000614601"/>
    </source>
</evidence>
<keyword evidence="11" id="KW-1185">Reference proteome</keyword>
<dbReference type="SUPFAM" id="SSF57716">
    <property type="entry name" value="Glucocorticoid receptor-like (DNA-binding domain)"/>
    <property type="match status" value="2"/>
</dbReference>
<accession>A0A811JW36</accession>
<name>A0A811JW36_9BILA</name>
<dbReference type="AlphaFoldDB" id="A0A811JW36"/>
<dbReference type="Gene3D" id="2.10.110.10">
    <property type="entry name" value="Cysteine Rich Protein"/>
    <property type="match status" value="1"/>
</dbReference>
<dbReference type="InterPro" id="IPR001781">
    <property type="entry name" value="Znf_LIM"/>
</dbReference>
<evidence type="ECO:0000256" key="3">
    <source>
        <dbReference type="ARBA" id="ARBA00022833"/>
    </source>
</evidence>
<keyword evidence="2 8" id="KW-0479">Metal-binding</keyword>
<evidence type="ECO:0000256" key="8">
    <source>
        <dbReference type="PROSITE-ProRule" id="PRU00125"/>
    </source>
</evidence>
<dbReference type="Pfam" id="PF00412">
    <property type="entry name" value="LIM"/>
    <property type="match status" value="1"/>
</dbReference>
<dbReference type="OrthoDB" id="25654at2759"/>
<feature type="domain" description="LIM zinc-binding" evidence="9">
    <location>
        <begin position="2"/>
        <end position="64"/>
    </location>
</feature>
<protein>
    <recommendedName>
        <fullName evidence="7">Cysteine-rich protein 1</fullName>
    </recommendedName>
</protein>
<evidence type="ECO:0000256" key="5">
    <source>
        <dbReference type="ARBA" id="ARBA00023038"/>
    </source>
</evidence>
<keyword evidence="4" id="KW-0007">Acetylation</keyword>
<evidence type="ECO:0000256" key="4">
    <source>
        <dbReference type="ARBA" id="ARBA00022990"/>
    </source>
</evidence>
<evidence type="ECO:0000256" key="1">
    <source>
        <dbReference type="ARBA" id="ARBA00022481"/>
    </source>
</evidence>
<comment type="caution">
    <text evidence="10">The sequence shown here is derived from an EMBL/GenBank/DDBJ whole genome shotgun (WGS) entry which is preliminary data.</text>
</comment>
<dbReference type="SMART" id="SM00132">
    <property type="entry name" value="LIM"/>
    <property type="match status" value="1"/>
</dbReference>
<proteinExistence type="predicted"/>
<dbReference type="EMBL" id="CAJFDH010000001">
    <property type="protein sequence ID" value="CAD5207669.1"/>
    <property type="molecule type" value="Genomic_DNA"/>
</dbReference>
<dbReference type="Proteomes" id="UP000614601">
    <property type="component" value="Unassembled WGS sequence"/>
</dbReference>
<dbReference type="PROSITE" id="PS50023">
    <property type="entry name" value="LIM_DOMAIN_2"/>
    <property type="match status" value="1"/>
</dbReference>
<gene>
    <name evidence="10" type="ORF">BOKJ2_LOCUS2313</name>
</gene>
<evidence type="ECO:0000256" key="7">
    <source>
        <dbReference type="ARBA" id="ARBA00072537"/>
    </source>
</evidence>
<comment type="function">
    <text evidence="6">Seems to have a role in zinc absorption and may function as an intracellular zinc transport protein.</text>
</comment>
<dbReference type="GO" id="GO:0046872">
    <property type="term" value="F:metal ion binding"/>
    <property type="evidence" value="ECO:0007669"/>
    <property type="project" value="UniProtKB-KW"/>
</dbReference>
<evidence type="ECO:0000256" key="2">
    <source>
        <dbReference type="ARBA" id="ARBA00022723"/>
    </source>
</evidence>
<dbReference type="PANTHER" id="PTHR46074">
    <property type="entry name" value="CYSTEINE-RICH PROTEIN CRIP FAMILY MEMBER"/>
    <property type="match status" value="1"/>
</dbReference>
<dbReference type="EMBL" id="CAJFCW020000001">
    <property type="protein sequence ID" value="CAG9086400.1"/>
    <property type="molecule type" value="Genomic_DNA"/>
</dbReference>
<keyword evidence="3 8" id="KW-0862">Zinc</keyword>
<evidence type="ECO:0000259" key="9">
    <source>
        <dbReference type="PROSITE" id="PS50023"/>
    </source>
</evidence>
<dbReference type="CDD" id="cd09401">
    <property type="entry name" value="LIM_TLP_like"/>
    <property type="match status" value="1"/>
</dbReference>
<dbReference type="PANTHER" id="PTHR46074:SF5">
    <property type="entry name" value="LIM DOMAIN-CONTAINING PROTEIN C"/>
    <property type="match status" value="1"/>
</dbReference>